<dbReference type="Proteomes" id="UP000501747">
    <property type="component" value="Chromosome"/>
</dbReference>
<dbReference type="Pfam" id="PF00583">
    <property type="entry name" value="Acetyltransf_1"/>
    <property type="match status" value="1"/>
</dbReference>
<dbReference type="CDD" id="cd04301">
    <property type="entry name" value="NAT_SF"/>
    <property type="match status" value="1"/>
</dbReference>
<dbReference type="PROSITE" id="PS51186">
    <property type="entry name" value="GNAT"/>
    <property type="match status" value="1"/>
</dbReference>
<evidence type="ECO:0000313" key="4">
    <source>
        <dbReference type="EMBL" id="QIL48832.1"/>
    </source>
</evidence>
<dbReference type="AlphaFoldDB" id="A0A6G8AV53"/>
<dbReference type="GO" id="GO:0016747">
    <property type="term" value="F:acyltransferase activity, transferring groups other than amino-acyl groups"/>
    <property type="evidence" value="ECO:0007669"/>
    <property type="project" value="InterPro"/>
</dbReference>
<dbReference type="PANTHER" id="PTHR43800:SF1">
    <property type="entry name" value="PEPTIDYL-LYSINE N-ACETYLTRANSFERASE YJAB"/>
    <property type="match status" value="1"/>
</dbReference>
<evidence type="ECO:0000256" key="2">
    <source>
        <dbReference type="ARBA" id="ARBA00023315"/>
    </source>
</evidence>
<sequence>MRKETAKWVDKEDVLVSELIKMIDEETIYIAYEGTKMIGFLTLYVPDQFIHFFFIDATIQGKGIGSQLLSAVEKDCHTGEMSLKCLIHNKNAIGFYEKKGFEISETHEETPATGYHVMIKTIK</sequence>
<dbReference type="Gene3D" id="3.40.630.30">
    <property type="match status" value="1"/>
</dbReference>
<organism evidence="4 5">
    <name type="scientific">Vagococcus hydrophili</name>
    <dbReference type="NCBI Taxonomy" id="2714947"/>
    <lineage>
        <taxon>Bacteria</taxon>
        <taxon>Bacillati</taxon>
        <taxon>Bacillota</taxon>
        <taxon>Bacilli</taxon>
        <taxon>Lactobacillales</taxon>
        <taxon>Enterococcaceae</taxon>
        <taxon>Vagococcus</taxon>
    </lineage>
</organism>
<evidence type="ECO:0000256" key="1">
    <source>
        <dbReference type="ARBA" id="ARBA00022679"/>
    </source>
</evidence>
<accession>A0A6G8AV53</accession>
<keyword evidence="5" id="KW-1185">Reference proteome</keyword>
<keyword evidence="2" id="KW-0012">Acyltransferase</keyword>
<reference evidence="4 5" key="1">
    <citation type="submission" date="2020-03" db="EMBL/GenBank/DDBJ databases">
        <title>Vagococcus sp. nov., isolated from beetles.</title>
        <authorList>
            <person name="Hyun D.-W."/>
            <person name="Bae J.-W."/>
        </authorList>
    </citation>
    <scope>NUCLEOTIDE SEQUENCE [LARGE SCALE GENOMIC DNA]</scope>
    <source>
        <strain evidence="4 5">HDW17B</strain>
    </source>
</reference>
<proteinExistence type="predicted"/>
<dbReference type="KEGG" id="vhy:G7082_10090"/>
<dbReference type="InterPro" id="IPR000182">
    <property type="entry name" value="GNAT_dom"/>
</dbReference>
<protein>
    <submittedName>
        <fullName evidence="4">GNAT family N-acetyltransferase</fullName>
    </submittedName>
</protein>
<keyword evidence="1 4" id="KW-0808">Transferase</keyword>
<dbReference type="PANTHER" id="PTHR43800">
    <property type="entry name" value="PEPTIDYL-LYSINE N-ACETYLTRANSFERASE YJAB"/>
    <property type="match status" value="1"/>
</dbReference>
<dbReference type="InterPro" id="IPR016181">
    <property type="entry name" value="Acyl_CoA_acyltransferase"/>
</dbReference>
<feature type="domain" description="N-acetyltransferase" evidence="3">
    <location>
        <begin position="1"/>
        <end position="123"/>
    </location>
</feature>
<dbReference type="EMBL" id="CP049887">
    <property type="protein sequence ID" value="QIL48832.1"/>
    <property type="molecule type" value="Genomic_DNA"/>
</dbReference>
<dbReference type="SUPFAM" id="SSF55729">
    <property type="entry name" value="Acyl-CoA N-acyltransferases (Nat)"/>
    <property type="match status" value="1"/>
</dbReference>
<evidence type="ECO:0000313" key="5">
    <source>
        <dbReference type="Proteomes" id="UP000501747"/>
    </source>
</evidence>
<dbReference type="RefSeq" id="WP_166034964.1">
    <property type="nucleotide sequence ID" value="NZ_CP049887.1"/>
</dbReference>
<evidence type="ECO:0000259" key="3">
    <source>
        <dbReference type="PROSITE" id="PS51186"/>
    </source>
</evidence>
<name>A0A6G8AV53_9ENTE</name>
<gene>
    <name evidence="4" type="ORF">G7082_10090</name>
</gene>